<accession>A0ABR3RX11</accession>
<organism evidence="2 3">
    <name type="scientific">Nothophoma quercina</name>
    <dbReference type="NCBI Taxonomy" id="749835"/>
    <lineage>
        <taxon>Eukaryota</taxon>
        <taxon>Fungi</taxon>
        <taxon>Dikarya</taxon>
        <taxon>Ascomycota</taxon>
        <taxon>Pezizomycotina</taxon>
        <taxon>Dothideomycetes</taxon>
        <taxon>Pleosporomycetidae</taxon>
        <taxon>Pleosporales</taxon>
        <taxon>Pleosporineae</taxon>
        <taxon>Didymellaceae</taxon>
        <taxon>Nothophoma</taxon>
    </lineage>
</organism>
<feature type="chain" id="PRO_5045870898" description="F-box domain-containing protein" evidence="1">
    <location>
        <begin position="26"/>
        <end position="344"/>
    </location>
</feature>
<keyword evidence="3" id="KW-1185">Reference proteome</keyword>
<sequence>MEVRRHLPLELVLNIITCALPATDAILPPSHDVTKLLLTFTLVCRETRRLATHLLREHCVYLSSAQRLSAYILAIKNQPELRNATALSLSPFGDTIDDQPVCCWVRELFSYTCTPLRRLVIDIPLRSLYPEDDHLAVRPILREAFERLENVEEFVSTRDELYLEITDSRRHPAVWRSWKKLKRLALYNVDLTLWFWQDVAHLPVLETLVLSRSDGNDESLDDWAEYFKITEKSLKLIMLGSERQRLVPNALVSGRVKNRDQVAVVPMIRSIWLRHTWDFSIEECQEFVRDHAEKGTLWDLDIGTIPCNARPYIDEPYLAGLGGQSEAGGHWLMIDERRRAWSVD</sequence>
<dbReference type="Proteomes" id="UP001521222">
    <property type="component" value="Unassembled WGS sequence"/>
</dbReference>
<feature type="signal peptide" evidence="1">
    <location>
        <begin position="1"/>
        <end position="25"/>
    </location>
</feature>
<evidence type="ECO:0000313" key="3">
    <source>
        <dbReference type="Proteomes" id="UP001521222"/>
    </source>
</evidence>
<gene>
    <name evidence="2" type="ORF">SLS59_002174</name>
</gene>
<comment type="caution">
    <text evidence="2">The sequence shown here is derived from an EMBL/GenBank/DDBJ whole genome shotgun (WGS) entry which is preliminary data.</text>
</comment>
<evidence type="ECO:0008006" key="4">
    <source>
        <dbReference type="Google" id="ProtNLM"/>
    </source>
</evidence>
<evidence type="ECO:0000256" key="1">
    <source>
        <dbReference type="SAM" id="SignalP"/>
    </source>
</evidence>
<proteinExistence type="predicted"/>
<name>A0ABR3RX11_9PLEO</name>
<protein>
    <recommendedName>
        <fullName evidence="4">F-box domain-containing protein</fullName>
    </recommendedName>
</protein>
<keyword evidence="1" id="KW-0732">Signal</keyword>
<reference evidence="2 3" key="1">
    <citation type="submission" date="2024-02" db="EMBL/GenBank/DDBJ databases">
        <title>De novo assembly and annotation of 12 fungi associated with fruit tree decline syndrome in Ontario, Canada.</title>
        <authorList>
            <person name="Sulman M."/>
            <person name="Ellouze W."/>
            <person name="Ilyukhin E."/>
        </authorList>
    </citation>
    <scope>NUCLEOTIDE SEQUENCE [LARGE SCALE GENOMIC DNA]</scope>
    <source>
        <strain evidence="2 3">M97-236</strain>
    </source>
</reference>
<evidence type="ECO:0000313" key="2">
    <source>
        <dbReference type="EMBL" id="KAL1608980.1"/>
    </source>
</evidence>
<dbReference type="EMBL" id="JAKIXB020000005">
    <property type="protein sequence ID" value="KAL1608980.1"/>
    <property type="molecule type" value="Genomic_DNA"/>
</dbReference>